<name>A0A1Z4EIJ9_9MYCO</name>
<dbReference type="EMBL" id="AP018164">
    <property type="protein sequence ID" value="BAX92794.1"/>
    <property type="molecule type" value="Genomic_DNA"/>
</dbReference>
<gene>
    <name evidence="1" type="ORF">MSG_02650</name>
</gene>
<dbReference type="Proteomes" id="UP000217736">
    <property type="component" value="Chromosome"/>
</dbReference>
<evidence type="ECO:0000313" key="1">
    <source>
        <dbReference type="EMBL" id="BAX92794.1"/>
    </source>
</evidence>
<protein>
    <submittedName>
        <fullName evidence="1">Uncharacterized protein</fullName>
    </submittedName>
</protein>
<dbReference type="AlphaFoldDB" id="A0A1Z4EIJ9"/>
<sequence>MITKMVAATAIALGLSVLGAAPGNADPSHQSNPPGPNPFAGLTCECQPKPPFAVPFQPEIDRGLQAALAG</sequence>
<reference evidence="2" key="1">
    <citation type="submission" date="2017-06" db="EMBL/GenBank/DDBJ databases">
        <title>Complete Genome Sequence of Mycobacterium shigaense.</title>
        <authorList>
            <person name="Fukano H."/>
            <person name="Yoshida M."/>
            <person name="Kazumi Y."/>
            <person name="Ogura Y."/>
            <person name="Mitarai S."/>
            <person name="Hayashi T."/>
            <person name="Hoshino Y."/>
        </authorList>
    </citation>
    <scope>NUCLEOTIDE SEQUENCE [LARGE SCALE GENOMIC DNA]</scope>
    <source>
        <strain evidence="2">UN-152</strain>
    </source>
</reference>
<dbReference type="KEGG" id="mshg:MSG_02650"/>
<organism evidence="1 2">
    <name type="scientific">Mycobacterium shigaense</name>
    <dbReference type="NCBI Taxonomy" id="722731"/>
    <lineage>
        <taxon>Bacteria</taxon>
        <taxon>Bacillati</taxon>
        <taxon>Actinomycetota</taxon>
        <taxon>Actinomycetes</taxon>
        <taxon>Mycobacteriales</taxon>
        <taxon>Mycobacteriaceae</taxon>
        <taxon>Mycobacterium</taxon>
        <taxon>Mycobacterium simiae complex</taxon>
    </lineage>
</organism>
<proteinExistence type="predicted"/>
<keyword evidence="2" id="KW-1185">Reference proteome</keyword>
<evidence type="ECO:0000313" key="2">
    <source>
        <dbReference type="Proteomes" id="UP000217736"/>
    </source>
</evidence>
<dbReference type="RefSeq" id="WP_096440194.1">
    <property type="nucleotide sequence ID" value="NZ_AP018164.1"/>
</dbReference>
<dbReference type="OrthoDB" id="4746598at2"/>
<accession>A0A1Z4EIJ9</accession>